<gene>
    <name evidence="1" type="ORF">CK203_047860</name>
</gene>
<comment type="caution">
    <text evidence="1">The sequence shown here is derived from an EMBL/GenBank/DDBJ whole genome shotgun (WGS) entry which is preliminary data.</text>
</comment>
<proteinExistence type="predicted"/>
<name>A0A438H8J5_VITVI</name>
<evidence type="ECO:0000313" key="2">
    <source>
        <dbReference type="Proteomes" id="UP000288805"/>
    </source>
</evidence>
<reference evidence="1 2" key="1">
    <citation type="journal article" date="2018" name="PLoS Genet.">
        <title>Population sequencing reveals clonal diversity and ancestral inbreeding in the grapevine cultivar Chardonnay.</title>
        <authorList>
            <person name="Roach M.J."/>
            <person name="Johnson D.L."/>
            <person name="Bohlmann J."/>
            <person name="van Vuuren H.J."/>
            <person name="Jones S.J."/>
            <person name="Pretorius I.S."/>
            <person name="Schmidt S.A."/>
            <person name="Borneman A.R."/>
        </authorList>
    </citation>
    <scope>NUCLEOTIDE SEQUENCE [LARGE SCALE GENOMIC DNA]</scope>
    <source>
        <strain evidence="2">cv. Chardonnay</strain>
        <tissue evidence="1">Leaf</tissue>
    </source>
</reference>
<dbReference type="Proteomes" id="UP000288805">
    <property type="component" value="Unassembled WGS sequence"/>
</dbReference>
<dbReference type="EMBL" id="QGNW01000260">
    <property type="protein sequence ID" value="RVW80838.1"/>
    <property type="molecule type" value="Genomic_DNA"/>
</dbReference>
<protein>
    <submittedName>
        <fullName evidence="1">Uncharacterized protein</fullName>
    </submittedName>
</protein>
<sequence>MNFQAYPEWCEGGGVKTHGMVLWLPCGLICLARAYCRLSSCCWFSSVSGQMFRCPMSVACLNSTTDPGTNITLLCITEIKWATWNDYGLARGTGKPQFIYCEENFAFGNSSRYLSKCKSYINI</sequence>
<accession>A0A438H8J5</accession>
<dbReference type="AlphaFoldDB" id="A0A438H8J5"/>
<organism evidence="1 2">
    <name type="scientific">Vitis vinifera</name>
    <name type="common">Grape</name>
    <dbReference type="NCBI Taxonomy" id="29760"/>
    <lineage>
        <taxon>Eukaryota</taxon>
        <taxon>Viridiplantae</taxon>
        <taxon>Streptophyta</taxon>
        <taxon>Embryophyta</taxon>
        <taxon>Tracheophyta</taxon>
        <taxon>Spermatophyta</taxon>
        <taxon>Magnoliopsida</taxon>
        <taxon>eudicotyledons</taxon>
        <taxon>Gunneridae</taxon>
        <taxon>Pentapetalae</taxon>
        <taxon>rosids</taxon>
        <taxon>Vitales</taxon>
        <taxon>Vitaceae</taxon>
        <taxon>Viteae</taxon>
        <taxon>Vitis</taxon>
    </lineage>
</organism>
<evidence type="ECO:0000313" key="1">
    <source>
        <dbReference type="EMBL" id="RVW80838.1"/>
    </source>
</evidence>